<protein>
    <submittedName>
        <fullName evidence="1">Uncharacterized protein</fullName>
    </submittedName>
</protein>
<evidence type="ECO:0000313" key="1">
    <source>
        <dbReference type="EMBL" id="ACF45673.1"/>
    </source>
</evidence>
<dbReference type="Proteomes" id="UP000002725">
    <property type="component" value="Chromosome"/>
</dbReference>
<dbReference type="KEGG" id="paa:Paes_0618"/>
<dbReference type="eggNOG" id="COG1583">
    <property type="taxonomic scope" value="Bacteria"/>
</dbReference>
<dbReference type="HOGENOM" id="CLU_2059273_0_0_10"/>
<dbReference type="AlphaFoldDB" id="B4S622"/>
<gene>
    <name evidence="1" type="ordered locus">Paes_0618</name>
</gene>
<accession>B4S622</accession>
<dbReference type="InterPro" id="IPR045747">
    <property type="entry name" value="CRISPR-assoc_prot_Cas6_N_sf"/>
</dbReference>
<dbReference type="Gene3D" id="3.30.70.1890">
    <property type="match status" value="1"/>
</dbReference>
<sequence>MHKNGSMSTRERHLHLTISSPTVEFIEHLILKLLHEPFVLVGKKRLGVETVKKLDTPLLSGDIRFVILSPFCLAAPAELIEVGYECGFGEKKCAGLQHGESQLLRERLQLARNLPAAPS</sequence>
<organism evidence="1 2">
    <name type="scientific">Prosthecochloris aestuarii (strain DSM 271 / SK 413)</name>
    <dbReference type="NCBI Taxonomy" id="290512"/>
    <lineage>
        <taxon>Bacteria</taxon>
        <taxon>Pseudomonadati</taxon>
        <taxon>Chlorobiota</taxon>
        <taxon>Chlorobiia</taxon>
        <taxon>Chlorobiales</taxon>
        <taxon>Chlorobiaceae</taxon>
        <taxon>Prosthecochloris</taxon>
    </lineage>
</organism>
<keyword evidence="2" id="KW-1185">Reference proteome</keyword>
<dbReference type="EMBL" id="CP001108">
    <property type="protein sequence ID" value="ACF45673.1"/>
    <property type="molecule type" value="Genomic_DNA"/>
</dbReference>
<dbReference type="STRING" id="290512.Paes_0618"/>
<proteinExistence type="predicted"/>
<reference evidence="1" key="1">
    <citation type="submission" date="2008-06" db="EMBL/GenBank/DDBJ databases">
        <title>Complete sequence of chromosome of Prosthecochloris aestuarii DSM 271.</title>
        <authorList>
            <consortium name="US DOE Joint Genome Institute"/>
            <person name="Lucas S."/>
            <person name="Copeland A."/>
            <person name="Lapidus A."/>
            <person name="Glavina del Rio T."/>
            <person name="Dalin E."/>
            <person name="Tice H."/>
            <person name="Bruce D."/>
            <person name="Goodwin L."/>
            <person name="Pitluck S."/>
            <person name="Schmutz J."/>
            <person name="Larimer F."/>
            <person name="Land M."/>
            <person name="Hauser L."/>
            <person name="Kyrpides N."/>
            <person name="Anderson I."/>
            <person name="Liu Z."/>
            <person name="Li T."/>
            <person name="Zhao F."/>
            <person name="Overmann J."/>
            <person name="Bryant D.A."/>
            <person name="Richardson P."/>
        </authorList>
    </citation>
    <scope>NUCLEOTIDE SEQUENCE [LARGE SCALE GENOMIC DNA]</scope>
    <source>
        <strain evidence="1">DSM 271</strain>
    </source>
</reference>
<name>B4S622_PROA2</name>
<dbReference type="RefSeq" id="WP_012505210.1">
    <property type="nucleotide sequence ID" value="NC_011059.1"/>
</dbReference>
<evidence type="ECO:0000313" key="2">
    <source>
        <dbReference type="Proteomes" id="UP000002725"/>
    </source>
</evidence>